<dbReference type="InterPro" id="IPR006050">
    <property type="entry name" value="DNA_photolyase_N"/>
</dbReference>
<evidence type="ECO:0000256" key="6">
    <source>
        <dbReference type="RuleBase" id="RU004182"/>
    </source>
</evidence>
<evidence type="ECO:0000256" key="1">
    <source>
        <dbReference type="ARBA" id="ARBA00001932"/>
    </source>
</evidence>
<evidence type="ECO:0000256" key="2">
    <source>
        <dbReference type="ARBA" id="ARBA00001974"/>
    </source>
</evidence>
<keyword evidence="3 6" id="KW-0285">Flavoprotein</keyword>
<dbReference type="Gene3D" id="3.40.50.620">
    <property type="entry name" value="HUPs"/>
    <property type="match status" value="1"/>
</dbReference>
<comment type="cofactor">
    <cofactor evidence="1">
        <name>(6R)-5,10-methylene-5,6,7,8-tetrahydrofolate</name>
        <dbReference type="ChEBI" id="CHEBI:15636"/>
    </cofactor>
</comment>
<dbReference type="PRINTS" id="PR00147">
    <property type="entry name" value="DNAPHOTLYASE"/>
</dbReference>
<dbReference type="InterPro" id="IPR036155">
    <property type="entry name" value="Crypto/Photolyase_N_sf"/>
</dbReference>
<dbReference type="Pfam" id="PF00875">
    <property type="entry name" value="DNA_photolyase"/>
    <property type="match status" value="1"/>
</dbReference>
<comment type="similarity">
    <text evidence="6">Belongs to the DNA photolyase family.</text>
</comment>
<protein>
    <submittedName>
        <fullName evidence="8">DNA photolyase PhrA</fullName>
    </submittedName>
</protein>
<dbReference type="Gene3D" id="1.10.579.10">
    <property type="entry name" value="DNA Cyclobutane Dipyrimidine Photolyase, subunit A, domain 3"/>
    <property type="match status" value="1"/>
</dbReference>
<evidence type="ECO:0000313" key="9">
    <source>
        <dbReference type="Proteomes" id="UP001441944"/>
    </source>
</evidence>
<dbReference type="SUPFAM" id="SSF48173">
    <property type="entry name" value="Cryptochrome/photolyase FAD-binding domain"/>
    <property type="match status" value="1"/>
</dbReference>
<reference evidence="8 9" key="1">
    <citation type="submission" date="2024-04" db="EMBL/GenBank/DDBJ databases">
        <title>Draft genome sequence of Pseudophaeobacter arcticus NBRC 116598.</title>
        <authorList>
            <person name="Miyakawa T."/>
            <person name="Kusuya Y."/>
            <person name="Miura T."/>
        </authorList>
    </citation>
    <scope>NUCLEOTIDE SEQUENCE [LARGE SCALE GENOMIC DNA]</scope>
    <source>
        <strain evidence="8 9">SU-CL00105</strain>
    </source>
</reference>
<sequence length="470" mass="53662">MLSSKPIIFWFRRDFRLAEHAAILAASQSQRPVIPVVLLDEVAETYGAASKWRLSQAIEQFEHRLKGVGSRLILRRGTAAEELLALARETGAEDIWWTRAYDPDAIARDTKVKSTLKDAGFKPRSWPGHLLFEPWAVKTKQGGFFKVYSPMWRAVKDLDVAPPEAAPQQLLAPDSWPQSDRLQDWALETAMHRGARILAPHANVGEQAANARLADFMSARIGDYKDRRDFPAQNATSRLSENLAWGEIGPRTVWHAGLRGYLEGQRGAEHFLRELVWREFAYHLVYHTPQITQENWRSQWDDFPWSEHEDEAVLRWKQGRTGVPLVDAAMREMYVTGHMHNRGRMIVGSFLTKHMLKHWRIGQKWFEECLIDWDPAANAMGWQWVAGSGPDAAPYFRIFNPETQAQKFDAEQAYIHRFLAERAPTPGPEALAFFDACPRAWGLSKDDPYPTPVVSIGEGRKRALAAYDAR</sequence>
<evidence type="ECO:0000259" key="7">
    <source>
        <dbReference type="PROSITE" id="PS51645"/>
    </source>
</evidence>
<dbReference type="InterPro" id="IPR005101">
    <property type="entry name" value="Cryptochr/Photolyase_FAD-bd"/>
</dbReference>
<dbReference type="InterPro" id="IPR018394">
    <property type="entry name" value="DNA_photolyase_1_CS_C"/>
</dbReference>
<evidence type="ECO:0000256" key="5">
    <source>
        <dbReference type="ARBA" id="ARBA00022991"/>
    </source>
</evidence>
<gene>
    <name evidence="8" type="primary">phrA</name>
    <name evidence="8" type="ORF">NBRC116598_18610</name>
</gene>
<dbReference type="InterPro" id="IPR036134">
    <property type="entry name" value="Crypto/Photolyase_FAD-like_sf"/>
</dbReference>
<dbReference type="InterPro" id="IPR014729">
    <property type="entry name" value="Rossmann-like_a/b/a_fold"/>
</dbReference>
<keyword evidence="4 6" id="KW-0274">FAD</keyword>
<dbReference type="SUPFAM" id="SSF52425">
    <property type="entry name" value="Cryptochrome/photolyase, N-terminal domain"/>
    <property type="match status" value="1"/>
</dbReference>
<dbReference type="PANTHER" id="PTHR11455:SF9">
    <property type="entry name" value="CRYPTOCHROME CIRCADIAN CLOCK 5 ISOFORM X1"/>
    <property type="match status" value="1"/>
</dbReference>
<dbReference type="InterPro" id="IPR002081">
    <property type="entry name" value="Cryptochrome/DNA_photolyase_1"/>
</dbReference>
<dbReference type="Proteomes" id="UP001441944">
    <property type="component" value="Unassembled WGS sequence"/>
</dbReference>
<dbReference type="PROSITE" id="PS51645">
    <property type="entry name" value="PHR_CRY_ALPHA_BETA"/>
    <property type="match status" value="1"/>
</dbReference>
<accession>A0ABQ0AKM5</accession>
<evidence type="ECO:0000256" key="3">
    <source>
        <dbReference type="ARBA" id="ARBA00022630"/>
    </source>
</evidence>
<keyword evidence="9" id="KW-1185">Reference proteome</keyword>
<name>A0ABQ0AKM5_9RHOB</name>
<evidence type="ECO:0000313" key="8">
    <source>
        <dbReference type="EMBL" id="GAA6196417.1"/>
    </source>
</evidence>
<feature type="domain" description="Photolyase/cryptochrome alpha/beta" evidence="7">
    <location>
        <begin position="5"/>
        <end position="131"/>
    </location>
</feature>
<organism evidence="8 9">
    <name type="scientific">Pseudophaeobacter arcticus</name>
    <dbReference type="NCBI Taxonomy" id="385492"/>
    <lineage>
        <taxon>Bacteria</taxon>
        <taxon>Pseudomonadati</taxon>
        <taxon>Pseudomonadota</taxon>
        <taxon>Alphaproteobacteria</taxon>
        <taxon>Rhodobacterales</taxon>
        <taxon>Paracoccaceae</taxon>
        <taxon>Pseudophaeobacter</taxon>
    </lineage>
</organism>
<comment type="cofactor">
    <cofactor evidence="2">
        <name>FAD</name>
        <dbReference type="ChEBI" id="CHEBI:57692"/>
    </cofactor>
</comment>
<keyword evidence="5 6" id="KW-0157">Chromophore</keyword>
<evidence type="ECO:0000256" key="4">
    <source>
        <dbReference type="ARBA" id="ARBA00022827"/>
    </source>
</evidence>
<comment type="caution">
    <text evidence="8">The sequence shown here is derived from an EMBL/GenBank/DDBJ whole genome shotgun (WGS) entry which is preliminary data.</text>
</comment>
<dbReference type="PANTHER" id="PTHR11455">
    <property type="entry name" value="CRYPTOCHROME"/>
    <property type="match status" value="1"/>
</dbReference>
<dbReference type="RefSeq" id="WP_295446628.1">
    <property type="nucleotide sequence ID" value="NZ_BAABWU010000006.1"/>
</dbReference>
<dbReference type="Gene3D" id="1.25.40.80">
    <property type="match status" value="1"/>
</dbReference>
<proteinExistence type="inferred from homology"/>
<dbReference type="Pfam" id="PF03441">
    <property type="entry name" value="FAD_binding_7"/>
    <property type="match status" value="1"/>
</dbReference>
<dbReference type="PROSITE" id="PS00394">
    <property type="entry name" value="DNA_PHOTOLYASES_1_1"/>
    <property type="match status" value="1"/>
</dbReference>
<dbReference type="EMBL" id="BAABWU010000006">
    <property type="protein sequence ID" value="GAA6196417.1"/>
    <property type="molecule type" value="Genomic_DNA"/>
</dbReference>